<dbReference type="SMART" id="SM00044">
    <property type="entry name" value="CYCc"/>
    <property type="match status" value="1"/>
</dbReference>
<keyword evidence="2" id="KW-0812">Transmembrane</keyword>
<sequence length="775" mass="86488">MIDVEELDYGNFSQEQSHTSSSSLPKRFAGKSNIHDRRVVSMLSLSAPDGDRMTVNGLRLDDIRRKRKMQQASYYCMVPLWLGSAVLSVCILIILGLLSWQVPLYLVQQALEPISLSARGNVLAEVKQDVSFQWSKMHAGILQRWIYWNEMSQDPLELHKQWIQLAYPLLLTEKNVIGIPLVTVTPANCVLITSLIHSASNWIIDRQNCTHRWLQAWNNVTKTPTAFIGNRPVATADLAGLIPPVSLTSPEQPFTWGPIRSPQSGVGDFLEANVVFFTNKTMMGRASLAVSTGYLVTFLKQVLLDNKQATGGRLVVYEPNGVVVAATHGNPEVGRRYNLTETKDFDLGVAWRYLLKTHNSLCPTIQEAVDGSVPLLLDVGSIYSDQASVLDLHWCVLLMSPRVNTFGRLDDAGTIGIIFVLSTTVGATMLAFVMSLLFGRRLRRLADGMLALAEYDITKARTLCGRQSRFQELDTCQASYDFLVDAMDAFGHYVPRTLVRCLLNGTLIPELGMKPCQVTVLFMDMENFTSVCELNDMEDVITITSEVFDVCVKEIEASSGTVDKFMGDCIMAFWGAPIAVALPTQSALDSTLRMMNWLGKFDKIMPTSQHKVGFRMGMHCGKVLVGHFGATSRWDYTVTGDVVNTAARLEPLNKHLGTRTVVSEDFRAELDSDTQAKHFRPLGAAILAGKKHQISIHEVLEQADSGLDADLDHQAWALAVHQFTNRQFDQAERYFQTRPVCDMAAQMLLADIQEARTRNEKGQCLRYMKYGKVEK</sequence>
<name>A0A7S1ICP3_9EUGL</name>
<dbReference type="EMBL" id="HBGA01052603">
    <property type="protein sequence ID" value="CAD9008245.1"/>
    <property type="molecule type" value="Transcribed_RNA"/>
</dbReference>
<protein>
    <recommendedName>
        <fullName evidence="3">Guanylate cyclase domain-containing protein</fullName>
    </recommendedName>
</protein>
<dbReference type="Pfam" id="PF00211">
    <property type="entry name" value="Guanylate_cyc"/>
    <property type="match status" value="1"/>
</dbReference>
<dbReference type="InterPro" id="IPR050697">
    <property type="entry name" value="Adenylyl/Guanylyl_Cyclase_3/4"/>
</dbReference>
<dbReference type="PANTHER" id="PTHR43081:SF1">
    <property type="entry name" value="ADENYLATE CYCLASE, TERMINAL-DIFFERENTIATION SPECIFIC"/>
    <property type="match status" value="1"/>
</dbReference>
<keyword evidence="2" id="KW-1133">Transmembrane helix</keyword>
<evidence type="ECO:0000256" key="1">
    <source>
        <dbReference type="SAM" id="MobiDB-lite"/>
    </source>
</evidence>
<feature type="domain" description="Guanylate cyclase" evidence="3">
    <location>
        <begin position="519"/>
        <end position="650"/>
    </location>
</feature>
<organism evidence="4">
    <name type="scientific">Eutreptiella gymnastica</name>
    <dbReference type="NCBI Taxonomy" id="73025"/>
    <lineage>
        <taxon>Eukaryota</taxon>
        <taxon>Discoba</taxon>
        <taxon>Euglenozoa</taxon>
        <taxon>Euglenida</taxon>
        <taxon>Spirocuta</taxon>
        <taxon>Euglenophyceae</taxon>
        <taxon>Eutreptiales</taxon>
        <taxon>Eutreptiaceae</taxon>
        <taxon>Eutreptiella</taxon>
    </lineage>
</organism>
<dbReference type="AlphaFoldDB" id="A0A7S1ICP3"/>
<accession>A0A7S1ICP3</accession>
<dbReference type="Gene3D" id="3.30.70.1230">
    <property type="entry name" value="Nucleotide cyclase"/>
    <property type="match status" value="1"/>
</dbReference>
<evidence type="ECO:0000313" key="4">
    <source>
        <dbReference type="EMBL" id="CAD9008245.1"/>
    </source>
</evidence>
<dbReference type="CDD" id="cd07302">
    <property type="entry name" value="CHD"/>
    <property type="match status" value="1"/>
</dbReference>
<feature type="transmembrane region" description="Helical" evidence="2">
    <location>
        <begin position="74"/>
        <end position="100"/>
    </location>
</feature>
<dbReference type="GO" id="GO:0009190">
    <property type="term" value="P:cyclic nucleotide biosynthetic process"/>
    <property type="evidence" value="ECO:0007669"/>
    <property type="project" value="InterPro"/>
</dbReference>
<dbReference type="PANTHER" id="PTHR43081">
    <property type="entry name" value="ADENYLATE CYCLASE, TERMINAL-DIFFERENTIATION SPECIFIC-RELATED"/>
    <property type="match status" value="1"/>
</dbReference>
<gene>
    <name evidence="4" type="ORF">EGYM00392_LOCUS19339</name>
</gene>
<dbReference type="InterPro" id="IPR029787">
    <property type="entry name" value="Nucleotide_cyclase"/>
</dbReference>
<evidence type="ECO:0000256" key="2">
    <source>
        <dbReference type="SAM" id="Phobius"/>
    </source>
</evidence>
<proteinExistence type="predicted"/>
<dbReference type="InterPro" id="IPR001054">
    <property type="entry name" value="A/G_cyclase"/>
</dbReference>
<dbReference type="PROSITE" id="PS50125">
    <property type="entry name" value="GUANYLATE_CYCLASE_2"/>
    <property type="match status" value="1"/>
</dbReference>
<dbReference type="SUPFAM" id="SSF55073">
    <property type="entry name" value="Nucleotide cyclase"/>
    <property type="match status" value="1"/>
</dbReference>
<feature type="region of interest" description="Disordered" evidence="1">
    <location>
        <begin position="1"/>
        <end position="28"/>
    </location>
</feature>
<keyword evidence="2" id="KW-0472">Membrane</keyword>
<feature type="compositionally biased region" description="Low complexity" evidence="1">
    <location>
        <begin position="13"/>
        <end position="23"/>
    </location>
</feature>
<feature type="transmembrane region" description="Helical" evidence="2">
    <location>
        <begin position="415"/>
        <end position="439"/>
    </location>
</feature>
<dbReference type="GO" id="GO:0035556">
    <property type="term" value="P:intracellular signal transduction"/>
    <property type="evidence" value="ECO:0007669"/>
    <property type="project" value="InterPro"/>
</dbReference>
<evidence type="ECO:0000259" key="3">
    <source>
        <dbReference type="PROSITE" id="PS50125"/>
    </source>
</evidence>
<reference evidence="4" key="1">
    <citation type="submission" date="2021-01" db="EMBL/GenBank/DDBJ databases">
        <authorList>
            <person name="Corre E."/>
            <person name="Pelletier E."/>
            <person name="Niang G."/>
            <person name="Scheremetjew M."/>
            <person name="Finn R."/>
            <person name="Kale V."/>
            <person name="Holt S."/>
            <person name="Cochrane G."/>
            <person name="Meng A."/>
            <person name="Brown T."/>
            <person name="Cohen L."/>
        </authorList>
    </citation>
    <scope>NUCLEOTIDE SEQUENCE</scope>
    <source>
        <strain evidence="4">NIES-381</strain>
    </source>
</reference>